<dbReference type="Pfam" id="PF07486">
    <property type="entry name" value="Hydrolase_2"/>
    <property type="match status" value="1"/>
</dbReference>
<dbReference type="NCBIfam" id="TIGR02869">
    <property type="entry name" value="spore_SleB"/>
    <property type="match status" value="1"/>
</dbReference>
<evidence type="ECO:0000313" key="11">
    <source>
        <dbReference type="EMBL" id="RAV20646.1"/>
    </source>
</evidence>
<dbReference type="GO" id="GO:0071555">
    <property type="term" value="P:cell wall organization"/>
    <property type="evidence" value="ECO:0007669"/>
    <property type="project" value="UniProtKB-KW"/>
</dbReference>
<dbReference type="Gene3D" id="1.10.10.2520">
    <property type="entry name" value="Cell wall hydrolase SleB, domain 1"/>
    <property type="match status" value="1"/>
</dbReference>
<evidence type="ECO:0000259" key="10">
    <source>
        <dbReference type="Pfam" id="PF07486"/>
    </source>
</evidence>
<dbReference type="EMBL" id="QMFB01000007">
    <property type="protein sequence ID" value="RAV20646.1"/>
    <property type="molecule type" value="Genomic_DNA"/>
</dbReference>
<evidence type="ECO:0000256" key="6">
    <source>
        <dbReference type="ARBA" id="ARBA00022969"/>
    </source>
</evidence>
<feature type="domain" description="Cell wall hydrolase SleB" evidence="10">
    <location>
        <begin position="131"/>
        <end position="228"/>
    </location>
</feature>
<dbReference type="FunFam" id="1.10.10.2520:FF:000001">
    <property type="entry name" value="Spore cortex-lytic enzyme"/>
    <property type="match status" value="1"/>
</dbReference>
<comment type="similarity">
    <text evidence="1">Belongs to the SleB family.</text>
</comment>
<proteinExistence type="inferred from homology"/>
<evidence type="ECO:0000256" key="1">
    <source>
        <dbReference type="ARBA" id="ARBA00007010"/>
    </source>
</evidence>
<keyword evidence="6" id="KW-0749">Sporulation</keyword>
<dbReference type="Pfam" id="PF01471">
    <property type="entry name" value="PG_binding_1"/>
    <property type="match status" value="1"/>
</dbReference>
<evidence type="ECO:0000259" key="9">
    <source>
        <dbReference type="Pfam" id="PF01471"/>
    </source>
</evidence>
<dbReference type="PROSITE" id="PS51257">
    <property type="entry name" value="PROKAR_LIPOPROTEIN"/>
    <property type="match status" value="1"/>
</dbReference>
<name>A0A329MMY0_9BACL</name>
<protein>
    <recommendedName>
        <fullName evidence="2 8">Spore cortex-lytic enzyme</fullName>
    </recommendedName>
</protein>
<dbReference type="Gene3D" id="1.10.101.10">
    <property type="entry name" value="PGBD-like superfamily/PGBD"/>
    <property type="match status" value="1"/>
</dbReference>
<feature type="domain" description="Peptidoglycan binding-like" evidence="9">
    <location>
        <begin position="40"/>
        <end position="96"/>
    </location>
</feature>
<dbReference type="GO" id="GO:0030435">
    <property type="term" value="P:sporulation resulting in formation of a cellular spore"/>
    <property type="evidence" value="ECO:0007669"/>
    <property type="project" value="UniProtKB-KW"/>
</dbReference>
<dbReference type="Gene3D" id="6.20.240.60">
    <property type="match status" value="1"/>
</dbReference>
<dbReference type="InterPro" id="IPR011105">
    <property type="entry name" value="Cell_wall_hydrolase_SleB"/>
</dbReference>
<dbReference type="FunFam" id="6.20.240.60:FF:000001">
    <property type="entry name" value="Spore cortex-lytic enzyme"/>
    <property type="match status" value="1"/>
</dbReference>
<dbReference type="SUPFAM" id="SSF47090">
    <property type="entry name" value="PGBD-like"/>
    <property type="match status" value="1"/>
</dbReference>
<evidence type="ECO:0000256" key="7">
    <source>
        <dbReference type="ARBA" id="ARBA00023316"/>
    </source>
</evidence>
<evidence type="ECO:0000313" key="12">
    <source>
        <dbReference type="Proteomes" id="UP000250369"/>
    </source>
</evidence>
<keyword evidence="12" id="KW-1185">Reference proteome</keyword>
<dbReference type="OrthoDB" id="9785345at2"/>
<dbReference type="InterPro" id="IPR002477">
    <property type="entry name" value="Peptidoglycan-bd-like"/>
</dbReference>
<keyword evidence="4" id="KW-0732">Signal</keyword>
<comment type="caution">
    <text evidence="11">The sequence shown here is derived from an EMBL/GenBank/DDBJ whole genome shotgun (WGS) entry which is preliminary data.</text>
</comment>
<gene>
    <name evidence="11" type="primary">sleB</name>
    <name evidence="11" type="ORF">DQG23_14120</name>
</gene>
<dbReference type="Proteomes" id="UP000250369">
    <property type="component" value="Unassembled WGS sequence"/>
</dbReference>
<dbReference type="InterPro" id="IPR036366">
    <property type="entry name" value="PGBDSf"/>
</dbReference>
<dbReference type="InterPro" id="IPR042047">
    <property type="entry name" value="SleB_dom1"/>
</dbReference>
<keyword evidence="7" id="KW-0961">Cell wall biogenesis/degradation</keyword>
<keyword evidence="5" id="KW-0378">Hydrolase</keyword>
<reference evidence="11 12" key="1">
    <citation type="journal article" date="2009" name="Int. J. Syst. Evol. Microbiol.">
        <title>Paenibacillus contaminans sp. nov., isolated from a contaminated laboratory plate.</title>
        <authorList>
            <person name="Chou J.H."/>
            <person name="Lee J.H."/>
            <person name="Lin M.C."/>
            <person name="Chang P.S."/>
            <person name="Arun A.B."/>
            <person name="Young C.C."/>
            <person name="Chen W.M."/>
        </authorList>
    </citation>
    <scope>NUCLEOTIDE SEQUENCE [LARGE SCALE GENOMIC DNA]</scope>
    <source>
        <strain evidence="11 12">CKOBP-6</strain>
    </source>
</reference>
<dbReference type="InterPro" id="IPR036365">
    <property type="entry name" value="PGBD-like_sf"/>
</dbReference>
<dbReference type="GO" id="GO:0016787">
    <property type="term" value="F:hydrolase activity"/>
    <property type="evidence" value="ECO:0007669"/>
    <property type="project" value="UniProtKB-KW"/>
</dbReference>
<accession>A0A329MMY0</accession>
<dbReference type="InterPro" id="IPR014224">
    <property type="entry name" value="Spore_cortex_SleB"/>
</dbReference>
<keyword evidence="3" id="KW-0309">Germination</keyword>
<dbReference type="GO" id="GO:0009847">
    <property type="term" value="P:spore germination"/>
    <property type="evidence" value="ECO:0007669"/>
    <property type="project" value="UniProtKB-UniRule"/>
</dbReference>
<dbReference type="AlphaFoldDB" id="A0A329MMY0"/>
<dbReference type="RefSeq" id="WP_113031504.1">
    <property type="nucleotide sequence ID" value="NZ_QMFB01000007.1"/>
</dbReference>
<evidence type="ECO:0000256" key="4">
    <source>
        <dbReference type="ARBA" id="ARBA00022729"/>
    </source>
</evidence>
<organism evidence="11 12">
    <name type="scientific">Paenibacillus contaminans</name>
    <dbReference type="NCBI Taxonomy" id="450362"/>
    <lineage>
        <taxon>Bacteria</taxon>
        <taxon>Bacillati</taxon>
        <taxon>Bacillota</taxon>
        <taxon>Bacilli</taxon>
        <taxon>Bacillales</taxon>
        <taxon>Paenibacillaceae</taxon>
        <taxon>Paenibacillus</taxon>
    </lineage>
</organism>
<sequence length="230" mass="25106">MRGKLMRFVPFMAILVLAACLLLPTKTFSFGGATLKYGASGGDVYELQGRLKYLGYYNGNIDGIFGWQTYQSVRNFQWKFGMAVDGIAGAKTKDMLVRATKNWSGGTSGTGAYSAQDMQLLAQAIYSEARGEPYVGQVAVAAVILNRVRSPLFPNTISGVIFQPGAFTAVADGQFWLTPNQTARNAARDAVNGWDPSGSALYYFNPKTATSAWIWSRPQIKQIGNHIFTK</sequence>
<evidence type="ECO:0000256" key="8">
    <source>
        <dbReference type="NCBIfam" id="TIGR02869"/>
    </source>
</evidence>
<evidence type="ECO:0000256" key="5">
    <source>
        <dbReference type="ARBA" id="ARBA00022801"/>
    </source>
</evidence>
<evidence type="ECO:0000256" key="2">
    <source>
        <dbReference type="ARBA" id="ARBA00018364"/>
    </source>
</evidence>
<evidence type="ECO:0000256" key="3">
    <source>
        <dbReference type="ARBA" id="ARBA00022544"/>
    </source>
</evidence>